<dbReference type="OrthoDB" id="4445226at2759"/>
<protein>
    <submittedName>
        <fullName evidence="2">Uncharacterized protein</fullName>
    </submittedName>
</protein>
<evidence type="ECO:0000256" key="1">
    <source>
        <dbReference type="SAM" id="SignalP"/>
    </source>
</evidence>
<gene>
    <name evidence="2" type="ORF">FALBO_12321</name>
</gene>
<keyword evidence="3" id="KW-1185">Reference proteome</keyword>
<proteinExistence type="predicted"/>
<organism evidence="2 3">
    <name type="scientific">Fusarium albosuccineum</name>
    <dbReference type="NCBI Taxonomy" id="1237068"/>
    <lineage>
        <taxon>Eukaryota</taxon>
        <taxon>Fungi</taxon>
        <taxon>Dikarya</taxon>
        <taxon>Ascomycota</taxon>
        <taxon>Pezizomycotina</taxon>
        <taxon>Sordariomycetes</taxon>
        <taxon>Hypocreomycetidae</taxon>
        <taxon>Hypocreales</taxon>
        <taxon>Nectriaceae</taxon>
        <taxon>Fusarium</taxon>
        <taxon>Fusarium decemcellulare species complex</taxon>
    </lineage>
</organism>
<sequence>MKLINAILFALTAAVTNACGSGICADAIAERNAECPLDCMWGPCTKYDCPQEAYDMICGKNKDSCAKI</sequence>
<reference evidence="2 3" key="1">
    <citation type="submission" date="2020-01" db="EMBL/GenBank/DDBJ databases">
        <title>Identification and distribution of gene clusters putatively required for synthesis of sphingolipid metabolism inhibitors in phylogenetically diverse species of the filamentous fungus Fusarium.</title>
        <authorList>
            <person name="Kim H.-S."/>
            <person name="Busman M."/>
            <person name="Brown D.W."/>
            <person name="Divon H."/>
            <person name="Uhlig S."/>
            <person name="Proctor R.H."/>
        </authorList>
    </citation>
    <scope>NUCLEOTIDE SEQUENCE [LARGE SCALE GENOMIC DNA]</scope>
    <source>
        <strain evidence="2 3">NRRL 20459</strain>
    </source>
</reference>
<dbReference type="EMBL" id="JAADYS010001832">
    <property type="protein sequence ID" value="KAF4460885.1"/>
    <property type="molecule type" value="Genomic_DNA"/>
</dbReference>
<comment type="caution">
    <text evidence="2">The sequence shown here is derived from an EMBL/GenBank/DDBJ whole genome shotgun (WGS) entry which is preliminary data.</text>
</comment>
<keyword evidence="1" id="KW-0732">Signal</keyword>
<accession>A0A8H4L0L9</accession>
<evidence type="ECO:0000313" key="2">
    <source>
        <dbReference type="EMBL" id="KAF4460885.1"/>
    </source>
</evidence>
<name>A0A8H4L0L9_9HYPO</name>
<dbReference type="AlphaFoldDB" id="A0A8H4L0L9"/>
<feature type="signal peptide" evidence="1">
    <location>
        <begin position="1"/>
        <end position="18"/>
    </location>
</feature>
<dbReference type="Proteomes" id="UP000554235">
    <property type="component" value="Unassembled WGS sequence"/>
</dbReference>
<evidence type="ECO:0000313" key="3">
    <source>
        <dbReference type="Proteomes" id="UP000554235"/>
    </source>
</evidence>
<feature type="chain" id="PRO_5034231717" evidence="1">
    <location>
        <begin position="19"/>
        <end position="68"/>
    </location>
</feature>